<evidence type="ECO:0000313" key="4">
    <source>
        <dbReference type="Proteomes" id="UP001633002"/>
    </source>
</evidence>
<name>A0ABD3I1H7_9MARC</name>
<dbReference type="AlphaFoldDB" id="A0ABD3I1H7"/>
<protein>
    <submittedName>
        <fullName evidence="3">Uncharacterized protein</fullName>
    </submittedName>
</protein>
<dbReference type="EMBL" id="JBJQOH010000002">
    <property type="protein sequence ID" value="KAL3695449.1"/>
    <property type="molecule type" value="Genomic_DNA"/>
</dbReference>
<sequence length="168" mass="17989">MRLLLLLPVLAGFVLAVAVVISCPAVLSATGGREGDRTKINLQPSRVKKVLPGEYGTAKTTGLDLVKPKPPDDSQSNSENWWKSVEVSTPMLQQLRSGSGGNTHNQVDRVHSTTKEDIVVGERNEAHCIEKFESLEETGLSMEGCQGAYPTSNSTLESSQGEGKTPIA</sequence>
<feature type="compositionally biased region" description="Polar residues" evidence="1">
    <location>
        <begin position="149"/>
        <end position="162"/>
    </location>
</feature>
<reference evidence="3 4" key="1">
    <citation type="submission" date="2024-09" db="EMBL/GenBank/DDBJ databases">
        <title>Chromosome-scale assembly of Riccia sorocarpa.</title>
        <authorList>
            <person name="Paukszto L."/>
        </authorList>
    </citation>
    <scope>NUCLEOTIDE SEQUENCE [LARGE SCALE GENOMIC DNA]</scope>
    <source>
        <strain evidence="3">LP-2024</strain>
        <tissue evidence="3">Aerial parts of the thallus</tissue>
    </source>
</reference>
<keyword evidence="4" id="KW-1185">Reference proteome</keyword>
<evidence type="ECO:0000313" key="3">
    <source>
        <dbReference type="EMBL" id="KAL3695449.1"/>
    </source>
</evidence>
<feature type="signal peptide" evidence="2">
    <location>
        <begin position="1"/>
        <end position="16"/>
    </location>
</feature>
<evidence type="ECO:0000256" key="1">
    <source>
        <dbReference type="SAM" id="MobiDB-lite"/>
    </source>
</evidence>
<gene>
    <name evidence="3" type="ORF">R1sor_009525</name>
</gene>
<dbReference type="Proteomes" id="UP001633002">
    <property type="component" value="Unassembled WGS sequence"/>
</dbReference>
<feature type="region of interest" description="Disordered" evidence="1">
    <location>
        <begin position="143"/>
        <end position="168"/>
    </location>
</feature>
<dbReference type="PROSITE" id="PS51257">
    <property type="entry name" value="PROKAR_LIPOPROTEIN"/>
    <property type="match status" value="1"/>
</dbReference>
<evidence type="ECO:0000256" key="2">
    <source>
        <dbReference type="SAM" id="SignalP"/>
    </source>
</evidence>
<keyword evidence="2" id="KW-0732">Signal</keyword>
<proteinExistence type="predicted"/>
<comment type="caution">
    <text evidence="3">The sequence shown here is derived from an EMBL/GenBank/DDBJ whole genome shotgun (WGS) entry which is preliminary data.</text>
</comment>
<accession>A0ABD3I1H7</accession>
<organism evidence="3 4">
    <name type="scientific">Riccia sorocarpa</name>
    <dbReference type="NCBI Taxonomy" id="122646"/>
    <lineage>
        <taxon>Eukaryota</taxon>
        <taxon>Viridiplantae</taxon>
        <taxon>Streptophyta</taxon>
        <taxon>Embryophyta</taxon>
        <taxon>Marchantiophyta</taxon>
        <taxon>Marchantiopsida</taxon>
        <taxon>Marchantiidae</taxon>
        <taxon>Marchantiales</taxon>
        <taxon>Ricciaceae</taxon>
        <taxon>Riccia</taxon>
    </lineage>
</organism>
<feature type="chain" id="PRO_5044881356" evidence="2">
    <location>
        <begin position="17"/>
        <end position="168"/>
    </location>
</feature>